<evidence type="ECO:0000313" key="3">
    <source>
        <dbReference type="Proteomes" id="UP001202961"/>
    </source>
</evidence>
<dbReference type="Pfam" id="PF07963">
    <property type="entry name" value="N_methyl"/>
    <property type="match status" value="1"/>
</dbReference>
<reference evidence="2 3" key="1">
    <citation type="journal article" date="2022" name="Syst. Appl. Microbiol.">
        <title>Rhodopirellula aestuarii sp. nov., a novel member of the genus Rhodopirellula isolated from brackish sediments collected in the Tagus River estuary, Portugal.</title>
        <authorList>
            <person name="Vitorino I.R."/>
            <person name="Klimek D."/>
            <person name="Calusinska M."/>
            <person name="Lobo-da-Cunha A."/>
            <person name="Vasconcelos V."/>
            <person name="Lage O.M."/>
        </authorList>
    </citation>
    <scope>NUCLEOTIDE SEQUENCE [LARGE SCALE GENOMIC DNA]</scope>
    <source>
        <strain evidence="2 3">ICT_H3.1</strain>
    </source>
</reference>
<proteinExistence type="predicted"/>
<keyword evidence="1" id="KW-0472">Membrane</keyword>
<organism evidence="2 3">
    <name type="scientific">Aporhodopirellula aestuarii</name>
    <dbReference type="NCBI Taxonomy" id="2950107"/>
    <lineage>
        <taxon>Bacteria</taxon>
        <taxon>Pseudomonadati</taxon>
        <taxon>Planctomycetota</taxon>
        <taxon>Planctomycetia</taxon>
        <taxon>Pirellulales</taxon>
        <taxon>Pirellulaceae</taxon>
        <taxon>Aporhodopirellula</taxon>
    </lineage>
</organism>
<dbReference type="RefSeq" id="WP_250929384.1">
    <property type="nucleotide sequence ID" value="NZ_JAMQBK010000036.1"/>
</dbReference>
<gene>
    <name evidence="2" type="ORF">NB063_14170</name>
</gene>
<evidence type="ECO:0000256" key="1">
    <source>
        <dbReference type="SAM" id="Phobius"/>
    </source>
</evidence>
<keyword evidence="1" id="KW-0812">Transmembrane</keyword>
<comment type="caution">
    <text evidence="2">The sequence shown here is derived from an EMBL/GenBank/DDBJ whole genome shotgun (WGS) entry which is preliminary data.</text>
</comment>
<accession>A0ABT0U4Z9</accession>
<dbReference type="Gene3D" id="3.30.700.10">
    <property type="entry name" value="Glycoprotein, Type 4 Pilin"/>
    <property type="match status" value="1"/>
</dbReference>
<keyword evidence="1" id="KW-1133">Transmembrane helix</keyword>
<keyword evidence="3" id="KW-1185">Reference proteome</keyword>
<dbReference type="PROSITE" id="PS00409">
    <property type="entry name" value="PROKAR_NTER_METHYL"/>
    <property type="match status" value="1"/>
</dbReference>
<name>A0ABT0U4Z9_9BACT</name>
<sequence>MILQNWMKISEPHDRPKAMPNPEGFTLVEILVVLVIIGLMGGMVLAAVQGVTTTARAARTRSIIASCDSVIQEQYESYKYRAFPVEIPITATTNSSGVTVALEVLATEAARVRLIMLRDLQRMEMPDKALDVAAFTPPSTEDTAISTSSTVQPAVMITAVANQVASSASGRVARDHSVRVQRPIDWERSRKTDSYYSRYVASGKTWTPEHEGAECLYMIMATSFSNGTPALDAIPSPNIADTDGDGMPEILDGWGTPLAFIRWPAGFDDGDQINKTIPDDFDPFQVDFGQIIPAIDRPWSMRPLIVSAGEDQEFGMVLSASLDDIEYNLQKLPKSSMSGAEGKVSDEGLGRSDPYFFPDPFLRPEISPTLTAGNRPGAITDSEVSIDNISNYSLQDAE</sequence>
<dbReference type="Proteomes" id="UP001202961">
    <property type="component" value="Unassembled WGS sequence"/>
</dbReference>
<protein>
    <submittedName>
        <fullName evidence="2">Type II secretion system GspH family protein</fullName>
    </submittedName>
</protein>
<dbReference type="SUPFAM" id="SSF54523">
    <property type="entry name" value="Pili subunits"/>
    <property type="match status" value="1"/>
</dbReference>
<feature type="transmembrane region" description="Helical" evidence="1">
    <location>
        <begin position="25"/>
        <end position="48"/>
    </location>
</feature>
<dbReference type="InterPro" id="IPR045584">
    <property type="entry name" value="Pilin-like"/>
</dbReference>
<dbReference type="InterPro" id="IPR012902">
    <property type="entry name" value="N_methyl_site"/>
</dbReference>
<dbReference type="NCBIfam" id="TIGR02532">
    <property type="entry name" value="IV_pilin_GFxxxE"/>
    <property type="match status" value="1"/>
</dbReference>
<dbReference type="EMBL" id="JAMQBK010000036">
    <property type="protein sequence ID" value="MCM2371754.1"/>
    <property type="molecule type" value="Genomic_DNA"/>
</dbReference>
<evidence type="ECO:0000313" key="2">
    <source>
        <dbReference type="EMBL" id="MCM2371754.1"/>
    </source>
</evidence>